<dbReference type="InterPro" id="IPR029063">
    <property type="entry name" value="SAM-dependent_MTases_sf"/>
</dbReference>
<dbReference type="Pfam" id="PF13489">
    <property type="entry name" value="Methyltransf_23"/>
    <property type="match status" value="1"/>
</dbReference>
<sequence>MNSRDAQQRAKNHDDLVSFYTAEDDTRSNLFEIWEAGGSRGDSVTPATYSEAYRGWMTEKLHAAVVATGGGLLSLGCGNATVEAEVAGRGARVLAVDALPEAVALARRKGLDTLQADIHTWTPPELWSVIYLDGVLGHLHDPDHGLTPVLRRLRSWLTPDGVLIASNDAPNNGAPAQPAPGVHGFHWLATGYLREETLRAGFAAAHTEEFRYRRPLSGERVRAVLTAQAQDRPRLPGAREATA</sequence>
<evidence type="ECO:0000313" key="2">
    <source>
        <dbReference type="Proteomes" id="UP001183410"/>
    </source>
</evidence>
<keyword evidence="2" id="KW-1185">Reference proteome</keyword>
<dbReference type="Proteomes" id="UP001183410">
    <property type="component" value="Unassembled WGS sequence"/>
</dbReference>
<proteinExistence type="predicted"/>
<accession>A0ABU2JUS9</accession>
<dbReference type="Gene3D" id="3.40.50.150">
    <property type="entry name" value="Vaccinia Virus protein VP39"/>
    <property type="match status" value="1"/>
</dbReference>
<dbReference type="RefSeq" id="WP_311668585.1">
    <property type="nucleotide sequence ID" value="NZ_JAVREO010000011.1"/>
</dbReference>
<dbReference type="EMBL" id="JAVREO010000011">
    <property type="protein sequence ID" value="MDT0268498.1"/>
    <property type="molecule type" value="Genomic_DNA"/>
</dbReference>
<protein>
    <submittedName>
        <fullName evidence="1">Class I SAM-dependent methyltransferase</fullName>
        <ecNumber evidence="1">2.1.-.-</ecNumber>
    </submittedName>
</protein>
<name>A0ABU2JUS9_9ACTN</name>
<dbReference type="EC" id="2.1.-.-" evidence="1"/>
<dbReference type="GO" id="GO:0032259">
    <property type="term" value="P:methylation"/>
    <property type="evidence" value="ECO:0007669"/>
    <property type="project" value="UniProtKB-KW"/>
</dbReference>
<evidence type="ECO:0000313" key="1">
    <source>
        <dbReference type="EMBL" id="MDT0268498.1"/>
    </source>
</evidence>
<dbReference type="CDD" id="cd02440">
    <property type="entry name" value="AdoMet_MTases"/>
    <property type="match status" value="1"/>
</dbReference>
<dbReference type="PANTHER" id="PTHR43861">
    <property type="entry name" value="TRANS-ACONITATE 2-METHYLTRANSFERASE-RELATED"/>
    <property type="match status" value="1"/>
</dbReference>
<keyword evidence="1" id="KW-0808">Transferase</keyword>
<dbReference type="GO" id="GO:0008168">
    <property type="term" value="F:methyltransferase activity"/>
    <property type="evidence" value="ECO:0007669"/>
    <property type="project" value="UniProtKB-KW"/>
</dbReference>
<dbReference type="SUPFAM" id="SSF53335">
    <property type="entry name" value="S-adenosyl-L-methionine-dependent methyltransferases"/>
    <property type="match status" value="1"/>
</dbReference>
<keyword evidence="1" id="KW-0489">Methyltransferase</keyword>
<organism evidence="1 2">
    <name type="scientific">Streptomyces chisholmiae</name>
    <dbReference type="NCBI Taxonomy" id="3075540"/>
    <lineage>
        <taxon>Bacteria</taxon>
        <taxon>Bacillati</taxon>
        <taxon>Actinomycetota</taxon>
        <taxon>Actinomycetes</taxon>
        <taxon>Kitasatosporales</taxon>
        <taxon>Streptomycetaceae</taxon>
        <taxon>Streptomyces</taxon>
    </lineage>
</organism>
<reference evidence="2" key="1">
    <citation type="submission" date="2023-07" db="EMBL/GenBank/DDBJ databases">
        <title>30 novel species of actinomycetes from the DSMZ collection.</title>
        <authorList>
            <person name="Nouioui I."/>
        </authorList>
    </citation>
    <scope>NUCLEOTIDE SEQUENCE [LARGE SCALE GENOMIC DNA]</scope>
    <source>
        <strain evidence="2">DSM 44915</strain>
    </source>
</reference>
<gene>
    <name evidence="1" type="ORF">RM844_19620</name>
</gene>
<comment type="caution">
    <text evidence="1">The sequence shown here is derived from an EMBL/GenBank/DDBJ whole genome shotgun (WGS) entry which is preliminary data.</text>
</comment>